<dbReference type="GO" id="GO:0005730">
    <property type="term" value="C:nucleolus"/>
    <property type="evidence" value="ECO:0007669"/>
    <property type="project" value="TreeGrafter"/>
</dbReference>
<dbReference type="Pfam" id="PF16006">
    <property type="entry name" value="NUSAP"/>
    <property type="match status" value="1"/>
</dbReference>
<dbReference type="GO" id="GO:0007076">
    <property type="term" value="P:mitotic chromosome condensation"/>
    <property type="evidence" value="ECO:0007669"/>
    <property type="project" value="TreeGrafter"/>
</dbReference>
<feature type="region of interest" description="Disordered" evidence="12">
    <location>
        <begin position="47"/>
        <end position="126"/>
    </location>
</feature>
<keyword evidence="11" id="KW-0131">Cell cycle</keyword>
<keyword evidence="10" id="KW-0539">Nucleus</keyword>
<evidence type="ECO:0000256" key="2">
    <source>
        <dbReference type="ARBA" id="ARBA00004186"/>
    </source>
</evidence>
<evidence type="ECO:0000256" key="3">
    <source>
        <dbReference type="ARBA" id="ARBA00009702"/>
    </source>
</evidence>
<dbReference type="GO" id="GO:0005874">
    <property type="term" value="C:microtubule"/>
    <property type="evidence" value="ECO:0007669"/>
    <property type="project" value="UniProtKB-KW"/>
</dbReference>
<keyword evidence="6" id="KW-0493">Microtubule</keyword>
<feature type="compositionally biased region" description="Basic and acidic residues" evidence="12">
    <location>
        <begin position="261"/>
        <end position="270"/>
    </location>
</feature>
<dbReference type="PANTHER" id="PTHR15874">
    <property type="entry name" value="NUCLEOLAR AND SPINDLE-ASSOCIATED PROTEIN 1"/>
    <property type="match status" value="1"/>
</dbReference>
<keyword evidence="13" id="KW-1185">Reference proteome</keyword>
<feature type="compositionally biased region" description="Basic and acidic residues" evidence="12">
    <location>
        <begin position="93"/>
        <end position="102"/>
    </location>
</feature>
<keyword evidence="4" id="KW-0963">Cytoplasm</keyword>
<dbReference type="GO" id="GO:0040001">
    <property type="term" value="P:establishment of mitotic spindle localization"/>
    <property type="evidence" value="ECO:0007669"/>
    <property type="project" value="InterPro"/>
</dbReference>
<dbReference type="PANTHER" id="PTHR15874:SF1">
    <property type="entry name" value="NUCLEOLAR AND SPINDLE-ASSOCIATED PROTEIN 1"/>
    <property type="match status" value="1"/>
</dbReference>
<comment type="similarity">
    <text evidence="3">Belongs to the NUSAP family.</text>
</comment>
<dbReference type="GO" id="GO:0008017">
    <property type="term" value="F:microtubule binding"/>
    <property type="evidence" value="ECO:0007669"/>
    <property type="project" value="TreeGrafter"/>
</dbReference>
<dbReference type="GO" id="GO:0072686">
    <property type="term" value="C:mitotic spindle"/>
    <property type="evidence" value="ECO:0007669"/>
    <property type="project" value="TreeGrafter"/>
</dbReference>
<feature type="compositionally biased region" description="Low complexity" evidence="12">
    <location>
        <begin position="56"/>
        <end position="73"/>
    </location>
</feature>
<dbReference type="GO" id="GO:0003677">
    <property type="term" value="F:DNA binding"/>
    <property type="evidence" value="ECO:0007669"/>
    <property type="project" value="UniProtKB-KW"/>
</dbReference>
<feature type="region of interest" description="Disordered" evidence="12">
    <location>
        <begin position="184"/>
        <end position="207"/>
    </location>
</feature>
<sequence>MEILSVQELDALKYSELQKVAKKAGLKANLKADKLLKALKQYFQHELKSENDSQDSEGSIITSSSSDSNKFISNQEDATALVHITKRRKRTATRKETQEKARSTSSGRRQSKRHQIGNNPAKPITMEGTEIMPTENDFKKLHEAHFKKMESIDKYMERKQKRFDAIGSSIQEVKILVEKSSLLKPPEKRSPGNSLKKPLNPRMSLFSPFPHKGRHSFVCTPSNRRRSPRISNVANRSILTEKSVYKPSVLSTSKMNVRFSETTKDNEHKRSLTKTPARKSPYTCMNTPSGHQKKDWPIAVVKSGSKPVSSEMALEKSKPTALTPFKFAAENIVTPATNNKLTFDLKASLARPLGYLPHKGKLKPWRSVQEKTDATNKSASLKKNYKQHSLQTRKERREMHLQGRKQNKDKMFGAYRGLTMS</sequence>
<evidence type="ECO:0000256" key="11">
    <source>
        <dbReference type="ARBA" id="ARBA00023306"/>
    </source>
</evidence>
<comment type="subcellular location">
    <subcellularLocation>
        <location evidence="2">Cytoplasm</location>
        <location evidence="2">Cytoskeleton</location>
        <location evidence="2">Spindle</location>
    </subcellularLocation>
    <subcellularLocation>
        <location evidence="1">Nucleus</location>
    </subcellularLocation>
</comment>
<evidence type="ECO:0000256" key="8">
    <source>
        <dbReference type="ARBA" id="ARBA00023125"/>
    </source>
</evidence>
<evidence type="ECO:0000256" key="7">
    <source>
        <dbReference type="ARBA" id="ARBA00022776"/>
    </source>
</evidence>
<accession>A0A6P8RVV4</accession>
<dbReference type="RefSeq" id="XP_033808901.1">
    <property type="nucleotide sequence ID" value="XM_033953010.1"/>
</dbReference>
<reference evidence="14" key="1">
    <citation type="submission" date="2025-08" db="UniProtKB">
        <authorList>
            <consortium name="RefSeq"/>
        </authorList>
    </citation>
    <scope>IDENTIFICATION</scope>
</reference>
<evidence type="ECO:0000256" key="5">
    <source>
        <dbReference type="ARBA" id="ARBA00022618"/>
    </source>
</evidence>
<dbReference type="AlphaFoldDB" id="A0A6P8RVV4"/>
<evidence type="ECO:0000256" key="1">
    <source>
        <dbReference type="ARBA" id="ARBA00004123"/>
    </source>
</evidence>
<feature type="region of interest" description="Disordered" evidence="12">
    <location>
        <begin position="260"/>
        <end position="293"/>
    </location>
</feature>
<keyword evidence="5" id="KW-0132">Cell division</keyword>
<evidence type="ECO:0000256" key="6">
    <source>
        <dbReference type="ARBA" id="ARBA00022701"/>
    </source>
</evidence>
<dbReference type="CTD" id="51203"/>
<feature type="compositionally biased region" description="Basic and acidic residues" evidence="12">
    <location>
        <begin position="392"/>
        <end position="404"/>
    </location>
</feature>
<proteinExistence type="inferred from homology"/>
<keyword evidence="7" id="KW-0498">Mitosis</keyword>
<dbReference type="InterPro" id="IPR026756">
    <property type="entry name" value="NuSAP"/>
</dbReference>
<organism evidence="13 14">
    <name type="scientific">Geotrypetes seraphini</name>
    <name type="common">Gaboon caecilian</name>
    <name type="synonym">Caecilia seraphini</name>
    <dbReference type="NCBI Taxonomy" id="260995"/>
    <lineage>
        <taxon>Eukaryota</taxon>
        <taxon>Metazoa</taxon>
        <taxon>Chordata</taxon>
        <taxon>Craniata</taxon>
        <taxon>Vertebrata</taxon>
        <taxon>Euteleostomi</taxon>
        <taxon>Amphibia</taxon>
        <taxon>Gymnophiona</taxon>
        <taxon>Geotrypetes</taxon>
    </lineage>
</organism>
<keyword evidence="8" id="KW-0238">DNA-binding</keyword>
<dbReference type="GeneID" id="117364129"/>
<evidence type="ECO:0000256" key="12">
    <source>
        <dbReference type="SAM" id="MobiDB-lite"/>
    </source>
</evidence>
<evidence type="ECO:0000256" key="10">
    <source>
        <dbReference type="ARBA" id="ARBA00023242"/>
    </source>
</evidence>
<evidence type="ECO:0000256" key="4">
    <source>
        <dbReference type="ARBA" id="ARBA00022490"/>
    </source>
</evidence>
<dbReference type="Proteomes" id="UP000515159">
    <property type="component" value="Chromosome 7"/>
</dbReference>
<evidence type="ECO:0000313" key="14">
    <source>
        <dbReference type="RefSeq" id="XP_033808901.1"/>
    </source>
</evidence>
<gene>
    <name evidence="14" type="primary">NUSAP1</name>
</gene>
<name>A0A6P8RVV4_GEOSA</name>
<dbReference type="GO" id="GO:0000281">
    <property type="term" value="P:mitotic cytokinesis"/>
    <property type="evidence" value="ECO:0007669"/>
    <property type="project" value="InterPro"/>
</dbReference>
<evidence type="ECO:0000256" key="9">
    <source>
        <dbReference type="ARBA" id="ARBA00023212"/>
    </source>
</evidence>
<keyword evidence="9" id="KW-0206">Cytoskeleton</keyword>
<evidence type="ECO:0000313" key="13">
    <source>
        <dbReference type="Proteomes" id="UP000515159"/>
    </source>
</evidence>
<feature type="region of interest" description="Disordered" evidence="12">
    <location>
        <begin position="366"/>
        <end position="404"/>
    </location>
</feature>
<protein>
    <submittedName>
        <fullName evidence="14">Nucleolar and spindle-associated protein 1 isoform X2</fullName>
    </submittedName>
</protein>